<feature type="signal peptide" evidence="2">
    <location>
        <begin position="1"/>
        <end position="20"/>
    </location>
</feature>
<gene>
    <name evidence="3" type="ORF">BDZ90DRAFT_52373</name>
</gene>
<feature type="chain" id="PRO_5016437318" evidence="2">
    <location>
        <begin position="21"/>
        <end position="176"/>
    </location>
</feature>
<evidence type="ECO:0000256" key="1">
    <source>
        <dbReference type="SAM" id="MobiDB-lite"/>
    </source>
</evidence>
<reference evidence="3 4" key="1">
    <citation type="journal article" date="2018" name="Mol. Biol. Evol.">
        <title>Broad Genomic Sampling Reveals a Smut Pathogenic Ancestry of the Fungal Clade Ustilaginomycotina.</title>
        <authorList>
            <person name="Kijpornyongpan T."/>
            <person name="Mondo S.J."/>
            <person name="Barry K."/>
            <person name="Sandor L."/>
            <person name="Lee J."/>
            <person name="Lipzen A."/>
            <person name="Pangilinan J."/>
            <person name="LaButti K."/>
            <person name="Hainaut M."/>
            <person name="Henrissat B."/>
            <person name="Grigoriev I.V."/>
            <person name="Spatafora J.W."/>
            <person name="Aime M.C."/>
        </authorList>
    </citation>
    <scope>NUCLEOTIDE SEQUENCE [LARGE SCALE GENOMIC DNA]</scope>
    <source>
        <strain evidence="3 4">MCA 5214</strain>
    </source>
</reference>
<feature type="region of interest" description="Disordered" evidence="1">
    <location>
        <begin position="99"/>
        <end position="119"/>
    </location>
</feature>
<dbReference type="Proteomes" id="UP000245884">
    <property type="component" value="Unassembled WGS sequence"/>
</dbReference>
<dbReference type="GeneID" id="37031469"/>
<dbReference type="RefSeq" id="XP_025360942.1">
    <property type="nucleotide sequence ID" value="XM_025509646.1"/>
</dbReference>
<organism evidence="3 4">
    <name type="scientific">Jaminaea rosea</name>
    <dbReference type="NCBI Taxonomy" id="1569628"/>
    <lineage>
        <taxon>Eukaryota</taxon>
        <taxon>Fungi</taxon>
        <taxon>Dikarya</taxon>
        <taxon>Basidiomycota</taxon>
        <taxon>Ustilaginomycotina</taxon>
        <taxon>Exobasidiomycetes</taxon>
        <taxon>Microstromatales</taxon>
        <taxon>Microstromatales incertae sedis</taxon>
        <taxon>Jaminaea</taxon>
    </lineage>
</organism>
<accession>A0A316UM84</accession>
<dbReference type="AlphaFoldDB" id="A0A316UM84"/>
<protein>
    <submittedName>
        <fullName evidence="3">Uncharacterized protein</fullName>
    </submittedName>
</protein>
<evidence type="ECO:0000313" key="3">
    <source>
        <dbReference type="EMBL" id="PWN26330.1"/>
    </source>
</evidence>
<proteinExistence type="predicted"/>
<dbReference type="EMBL" id="KZ819672">
    <property type="protein sequence ID" value="PWN26330.1"/>
    <property type="molecule type" value="Genomic_DNA"/>
</dbReference>
<keyword evidence="4" id="KW-1185">Reference proteome</keyword>
<evidence type="ECO:0000313" key="4">
    <source>
        <dbReference type="Proteomes" id="UP000245884"/>
    </source>
</evidence>
<sequence>MGCLWFGFVRLLPFSRVIVSRMNTGGEVLLRWLPFFEGAATPSLLGRCCCIANRSAALLSPMVQEAPASRTPLTLSAQRTLAGAEADADACPVPLRNYRGERRSSGAPTGPEGAGRLDDAMGFFSQGSGERPNAAFALRAWLYELRDLLTDALPNPAPLTLLAGSNGSVGCEGCGS</sequence>
<evidence type="ECO:0000256" key="2">
    <source>
        <dbReference type="SAM" id="SignalP"/>
    </source>
</evidence>
<name>A0A316UM84_9BASI</name>
<keyword evidence="2" id="KW-0732">Signal</keyword>